<dbReference type="NCBIfam" id="TIGR00585">
    <property type="entry name" value="mutl"/>
    <property type="match status" value="1"/>
</dbReference>
<reference evidence="9" key="1">
    <citation type="journal article" date="2014" name="Int. J. Syst. Evol. Microbiol.">
        <title>Complete genome sequence of Corynebacterium casei LMG S-19264T (=DSM 44701T), isolated from a smear-ripened cheese.</title>
        <authorList>
            <consortium name="US DOE Joint Genome Institute (JGI-PGF)"/>
            <person name="Walter F."/>
            <person name="Albersmeier A."/>
            <person name="Kalinowski J."/>
            <person name="Ruckert C."/>
        </authorList>
    </citation>
    <scope>NUCLEOTIDE SEQUENCE</scope>
    <source>
        <strain evidence="9">CGMCC 1.15493</strain>
    </source>
</reference>
<evidence type="ECO:0000256" key="1">
    <source>
        <dbReference type="ARBA" id="ARBA00006082"/>
    </source>
</evidence>
<dbReference type="EMBL" id="BMJJ01000001">
    <property type="protein sequence ID" value="GGD06835.1"/>
    <property type="molecule type" value="Genomic_DNA"/>
</dbReference>
<reference evidence="9" key="2">
    <citation type="submission" date="2020-09" db="EMBL/GenBank/DDBJ databases">
        <authorList>
            <person name="Sun Q."/>
            <person name="Zhou Y."/>
        </authorList>
    </citation>
    <scope>NUCLEOTIDE SEQUENCE</scope>
    <source>
        <strain evidence="9">CGMCC 1.15493</strain>
    </source>
</reference>
<feature type="domain" description="DNA mismatch repair protein S5" evidence="8">
    <location>
        <begin position="205"/>
        <end position="323"/>
    </location>
</feature>
<dbReference type="Pfam" id="PF01119">
    <property type="entry name" value="DNA_mis_repair"/>
    <property type="match status" value="1"/>
</dbReference>
<dbReference type="InterPro" id="IPR014790">
    <property type="entry name" value="MutL_C"/>
</dbReference>
<evidence type="ECO:0000313" key="9">
    <source>
        <dbReference type="EMBL" id="GGD06835.1"/>
    </source>
</evidence>
<evidence type="ECO:0000256" key="2">
    <source>
        <dbReference type="ARBA" id="ARBA00021975"/>
    </source>
</evidence>
<dbReference type="Gene3D" id="3.30.1540.20">
    <property type="entry name" value="MutL, C-terminal domain, dimerisation subdomain"/>
    <property type="match status" value="1"/>
</dbReference>
<dbReference type="Pfam" id="PF08676">
    <property type="entry name" value="MutL_C"/>
    <property type="match status" value="1"/>
</dbReference>
<dbReference type="GO" id="GO:0030983">
    <property type="term" value="F:mismatched DNA binding"/>
    <property type="evidence" value="ECO:0007669"/>
    <property type="project" value="InterPro"/>
</dbReference>
<feature type="region of interest" description="Disordered" evidence="6">
    <location>
        <begin position="421"/>
        <end position="442"/>
    </location>
</feature>
<dbReference type="InterPro" id="IPR038973">
    <property type="entry name" value="MutL/Mlh/Pms-like"/>
</dbReference>
<dbReference type="InterPro" id="IPR014721">
    <property type="entry name" value="Ribsml_uS5_D2-typ_fold_subgr"/>
</dbReference>
<keyword evidence="4 5" id="KW-0234">DNA repair</keyword>
<dbReference type="NCBIfam" id="NF000953">
    <property type="entry name" value="PRK00095.2-4"/>
    <property type="match status" value="1"/>
</dbReference>
<evidence type="ECO:0000256" key="3">
    <source>
        <dbReference type="ARBA" id="ARBA00022763"/>
    </source>
</evidence>
<dbReference type="InterPro" id="IPR042121">
    <property type="entry name" value="MutL_C_regsub"/>
</dbReference>
<dbReference type="InterPro" id="IPR036890">
    <property type="entry name" value="HATPase_C_sf"/>
</dbReference>
<dbReference type="SUPFAM" id="SSF54211">
    <property type="entry name" value="Ribosomal protein S5 domain 2-like"/>
    <property type="match status" value="1"/>
</dbReference>
<keyword evidence="3 5" id="KW-0227">DNA damage</keyword>
<comment type="caution">
    <text evidence="9">The sequence shown here is derived from an EMBL/GenBank/DDBJ whole genome shotgun (WGS) entry which is preliminary data.</text>
</comment>
<dbReference type="GO" id="GO:0016887">
    <property type="term" value="F:ATP hydrolysis activity"/>
    <property type="evidence" value="ECO:0007669"/>
    <property type="project" value="InterPro"/>
</dbReference>
<protein>
    <recommendedName>
        <fullName evidence="2 5">DNA mismatch repair protein MutL</fullName>
    </recommendedName>
</protein>
<evidence type="ECO:0000259" key="8">
    <source>
        <dbReference type="SMART" id="SM01340"/>
    </source>
</evidence>
<comment type="function">
    <text evidence="5">This protein is involved in the repair of mismatches in DNA. It is required for dam-dependent methyl-directed DNA mismatch repair. May act as a 'molecular matchmaker', a protein that promotes the formation of a stable complex between two or more DNA-binding proteins in an ATP-dependent manner without itself being part of a final effector complex.</text>
</comment>
<keyword evidence="10" id="KW-1185">Reference proteome</keyword>
<evidence type="ECO:0000313" key="10">
    <source>
        <dbReference type="Proteomes" id="UP000613160"/>
    </source>
</evidence>
<dbReference type="Gene3D" id="3.30.1370.100">
    <property type="entry name" value="MutL, C-terminal domain, regulatory subdomain"/>
    <property type="match status" value="1"/>
</dbReference>
<dbReference type="SUPFAM" id="SSF118116">
    <property type="entry name" value="DNA mismatch repair protein MutL"/>
    <property type="match status" value="1"/>
</dbReference>
<dbReference type="InterPro" id="IPR020568">
    <property type="entry name" value="Ribosomal_Su5_D2-typ_SF"/>
</dbReference>
<dbReference type="InterPro" id="IPR002099">
    <property type="entry name" value="MutL/Mlh/PMS"/>
</dbReference>
<dbReference type="InterPro" id="IPR037198">
    <property type="entry name" value="MutL_C_sf"/>
</dbReference>
<evidence type="ECO:0000259" key="7">
    <source>
        <dbReference type="SMART" id="SM00853"/>
    </source>
</evidence>
<dbReference type="Pfam" id="PF13589">
    <property type="entry name" value="HATPase_c_3"/>
    <property type="match status" value="1"/>
</dbReference>
<dbReference type="InterPro" id="IPR042120">
    <property type="entry name" value="MutL_C_dimsub"/>
</dbReference>
<dbReference type="GO" id="GO:0006298">
    <property type="term" value="P:mismatch repair"/>
    <property type="evidence" value="ECO:0007669"/>
    <property type="project" value="UniProtKB-UniRule"/>
</dbReference>
<dbReference type="InterPro" id="IPR013507">
    <property type="entry name" value="DNA_mismatch_S5_2-like"/>
</dbReference>
<dbReference type="AlphaFoldDB" id="A0A916XT52"/>
<dbReference type="Gene3D" id="3.30.230.10">
    <property type="match status" value="1"/>
</dbReference>
<feature type="domain" description="MutL C-terminal dimerisation" evidence="7">
    <location>
        <begin position="453"/>
        <end position="596"/>
    </location>
</feature>
<dbReference type="SMART" id="SM00853">
    <property type="entry name" value="MutL_C"/>
    <property type="match status" value="1"/>
</dbReference>
<name>A0A916XT52_9HYPH</name>
<feature type="compositionally biased region" description="Basic and acidic residues" evidence="6">
    <location>
        <begin position="427"/>
        <end position="441"/>
    </location>
</feature>
<dbReference type="SUPFAM" id="SSF55874">
    <property type="entry name" value="ATPase domain of HSP90 chaperone/DNA topoisomerase II/histidine kinase"/>
    <property type="match status" value="1"/>
</dbReference>
<dbReference type="HAMAP" id="MF_00149">
    <property type="entry name" value="DNA_mis_repair"/>
    <property type="match status" value="1"/>
</dbReference>
<evidence type="ECO:0000256" key="6">
    <source>
        <dbReference type="SAM" id="MobiDB-lite"/>
    </source>
</evidence>
<dbReference type="InterPro" id="IPR014762">
    <property type="entry name" value="DNA_mismatch_repair_CS"/>
</dbReference>
<dbReference type="PANTHER" id="PTHR10073:SF12">
    <property type="entry name" value="DNA MISMATCH REPAIR PROTEIN MLH1"/>
    <property type="match status" value="1"/>
</dbReference>
<dbReference type="GO" id="GO:0140664">
    <property type="term" value="F:ATP-dependent DNA damage sensor activity"/>
    <property type="evidence" value="ECO:0007669"/>
    <property type="project" value="InterPro"/>
</dbReference>
<comment type="similarity">
    <text evidence="1 5">Belongs to the DNA mismatch repair MutL/HexB family.</text>
</comment>
<dbReference type="RefSeq" id="WP_188849168.1">
    <property type="nucleotide sequence ID" value="NZ_BMJJ01000001.1"/>
</dbReference>
<accession>A0A916XT52</accession>
<dbReference type="CDD" id="cd03482">
    <property type="entry name" value="MutL_Trans_MutL"/>
    <property type="match status" value="1"/>
</dbReference>
<dbReference type="Gene3D" id="3.30.565.10">
    <property type="entry name" value="Histidine kinase-like ATPase, C-terminal domain"/>
    <property type="match status" value="1"/>
</dbReference>
<dbReference type="GO" id="GO:0032300">
    <property type="term" value="C:mismatch repair complex"/>
    <property type="evidence" value="ECO:0007669"/>
    <property type="project" value="InterPro"/>
</dbReference>
<dbReference type="PANTHER" id="PTHR10073">
    <property type="entry name" value="DNA MISMATCH REPAIR PROTEIN MLH, PMS, MUTL"/>
    <property type="match status" value="1"/>
</dbReference>
<sequence length="639" mass="67979">MSIRQLSETVIDQIAAGEVVERPASVVKELVENALDAGATRIDIVTAGGGKSLMRITDDGTGIAVGDLPLAVRRHCTSKLLDDLHAIETLGFRGEALPSIGSVAKLSLRSRQAGASDAHEILVHAGQVDGPRPAALSRGTVVEVRDLFHAVPARLKFLKSEKAEAAAITDVIRRIAIAFPDVRFSLAGSDRTETVFEAASPIRRIGAVVGQDFADNSLAIDAAREDVRIEGFAGLPSFSRGNAQFQYIYVNGRPVKDRLLLSALRGAYADVMARDRHPIAVLFITIDPRAVDINVHPAKADVRFRDPGLVRGLIVGAIRETLARAGLRGSTEGAAGLLGRFRPGGQAEGFAGPGAGGTGWEVGGLSWNARDPQRAAATGFGQGAQAAYAAERSPFRPLDGAEAEITGRPRLAEEWSFAGLPPAARAPDTRPDAPSEGDGRAADTLADYPLGAARAQLHDAFIVSETRDGFVLVDQHAAHERLVYEALKTAIHARPQPAQMLLIPEIVDLPVEDADRLAEQAPSFERFGLVLERFGPGAVAIRAVPAILGKVDAPALVRDLADELADCETADKLLQKIDHVAATIACHGSVRAGRTLKPEEMNALLRQMETTPGAGTCNHGRPTFIELKLADIERLFGRR</sequence>
<dbReference type="FunFam" id="3.30.565.10:FF:000003">
    <property type="entry name" value="DNA mismatch repair endonuclease MutL"/>
    <property type="match status" value="1"/>
</dbReference>
<evidence type="ECO:0000256" key="4">
    <source>
        <dbReference type="ARBA" id="ARBA00023204"/>
    </source>
</evidence>
<dbReference type="GO" id="GO:0005524">
    <property type="term" value="F:ATP binding"/>
    <property type="evidence" value="ECO:0007669"/>
    <property type="project" value="InterPro"/>
</dbReference>
<dbReference type="PROSITE" id="PS00058">
    <property type="entry name" value="DNA_MISMATCH_REPAIR_1"/>
    <property type="match status" value="1"/>
</dbReference>
<dbReference type="CDD" id="cd16926">
    <property type="entry name" value="HATPase_MutL-MLH-PMS-like"/>
    <property type="match status" value="1"/>
</dbReference>
<evidence type="ECO:0000256" key="5">
    <source>
        <dbReference type="HAMAP-Rule" id="MF_00149"/>
    </source>
</evidence>
<dbReference type="InterPro" id="IPR020667">
    <property type="entry name" value="DNA_mismatch_repair_MutL"/>
</dbReference>
<organism evidence="9 10">
    <name type="scientific">Aureimonas glaciei</name>
    <dbReference type="NCBI Taxonomy" id="1776957"/>
    <lineage>
        <taxon>Bacteria</taxon>
        <taxon>Pseudomonadati</taxon>
        <taxon>Pseudomonadota</taxon>
        <taxon>Alphaproteobacteria</taxon>
        <taxon>Hyphomicrobiales</taxon>
        <taxon>Aurantimonadaceae</taxon>
        <taxon>Aureimonas</taxon>
    </lineage>
</organism>
<dbReference type="SMART" id="SM01340">
    <property type="entry name" value="DNA_mis_repair"/>
    <property type="match status" value="1"/>
</dbReference>
<dbReference type="Proteomes" id="UP000613160">
    <property type="component" value="Unassembled WGS sequence"/>
</dbReference>
<gene>
    <name evidence="5 9" type="primary">mutL</name>
    <name evidence="9" type="ORF">GCM10011335_07270</name>
</gene>
<proteinExistence type="inferred from homology"/>